<feature type="repeat" description="TPR" evidence="3">
    <location>
        <begin position="467"/>
        <end position="500"/>
    </location>
</feature>
<dbReference type="Pfam" id="PF13181">
    <property type="entry name" value="TPR_8"/>
    <property type="match status" value="2"/>
</dbReference>
<sequence length="604" mass="67733">MNSKKSLLPLVLSVALAGGLVSCSQNKTIEENLNDAQIYLQQNKTGEAIISLKNILKEDANNIEARFLLGKSYINQGNWVVAEKELNRAKKYNYDSNLVYPLLAEAFSHLEDSSGIELLLNDVVDNNSLEQSVRYFLAVTYVYEEAEIKALSEFDTVVSLGEDTAYGQLGQAWLYGIRKQFDKGAEIANKLIESELYSAISLELLAKTYFSAKKMELAAKSFKAYLQLRSQDHQNRLMYAIALAEFFSFDEAEIQADFIMEISPNNVIANQIKAQARFAANDFKEAKKFAENAIKGPGAQAVSYIVAGVSAYQLNQLEVAHTHLMSIKDSLSYQHPARKLLIQIRFQLGYSDENFNDLSNAPNNDLDTLLLSESAQELFKIGKINEAENLIDKANKIEPENARIIYRQGVLKLLNKDDSAIEFFKLALKKNPELDAASLILAMELAEDKKYNEAFDVANELQNRNPQLAFSLIGAIYNHQGKLAESKKAFNRVLALNEKHIGAIYNLGIIAQQENDLDSAVTYYQQILDINPQHLLSIKALLTLSRDKALQEKIKQDFENRLATTQSEPATIALTEYYLIQQDYSKAKSIAMVALKSHLQVSSC</sequence>
<dbReference type="Gene3D" id="1.25.40.10">
    <property type="entry name" value="Tetratricopeptide repeat domain"/>
    <property type="match status" value="3"/>
</dbReference>
<keyword evidence="4" id="KW-0732">Signal</keyword>
<dbReference type="InterPro" id="IPR019734">
    <property type="entry name" value="TPR_rpt"/>
</dbReference>
<gene>
    <name evidence="5" type="ORF">L3081_00845</name>
</gene>
<feature type="chain" id="PRO_5047292758" evidence="4">
    <location>
        <begin position="18"/>
        <end position="604"/>
    </location>
</feature>
<dbReference type="PANTHER" id="PTHR15704">
    <property type="entry name" value="SUPERKILLER 3 PROTEIN-RELATED"/>
    <property type="match status" value="1"/>
</dbReference>
<comment type="caution">
    <text evidence="5">The sequence shown here is derived from an EMBL/GenBank/DDBJ whole genome shotgun (WGS) entry which is preliminary data.</text>
</comment>
<evidence type="ECO:0000313" key="6">
    <source>
        <dbReference type="Proteomes" id="UP001139646"/>
    </source>
</evidence>
<proteinExistence type="predicted"/>
<dbReference type="Pfam" id="PF14559">
    <property type="entry name" value="TPR_19"/>
    <property type="match status" value="1"/>
</dbReference>
<evidence type="ECO:0000256" key="2">
    <source>
        <dbReference type="ARBA" id="ARBA00022803"/>
    </source>
</evidence>
<keyword evidence="6" id="KW-1185">Reference proteome</keyword>
<feature type="repeat" description="TPR" evidence="3">
    <location>
        <begin position="501"/>
        <end position="534"/>
    </location>
</feature>
<name>A0ABS9WZE9_9GAMM</name>
<dbReference type="SUPFAM" id="SSF48452">
    <property type="entry name" value="TPR-like"/>
    <property type="match status" value="2"/>
</dbReference>
<accession>A0ABS9WZE9</accession>
<dbReference type="InterPro" id="IPR011990">
    <property type="entry name" value="TPR-like_helical_dom_sf"/>
</dbReference>
<dbReference type="EMBL" id="JAKKSL010000001">
    <property type="protein sequence ID" value="MCI2282212.1"/>
    <property type="molecule type" value="Genomic_DNA"/>
</dbReference>
<protein>
    <submittedName>
        <fullName evidence="5">Tetratricopeptide repeat protein</fullName>
    </submittedName>
</protein>
<dbReference type="RefSeq" id="WP_242282782.1">
    <property type="nucleotide sequence ID" value="NZ_JAKKSL010000001.1"/>
</dbReference>
<evidence type="ECO:0000313" key="5">
    <source>
        <dbReference type="EMBL" id="MCI2282212.1"/>
    </source>
</evidence>
<dbReference type="PROSITE" id="PS50005">
    <property type="entry name" value="TPR"/>
    <property type="match status" value="2"/>
</dbReference>
<dbReference type="PROSITE" id="PS51257">
    <property type="entry name" value="PROKAR_LIPOPROTEIN"/>
    <property type="match status" value="1"/>
</dbReference>
<evidence type="ECO:0000256" key="1">
    <source>
        <dbReference type="ARBA" id="ARBA00022737"/>
    </source>
</evidence>
<keyword evidence="1" id="KW-0677">Repeat</keyword>
<reference evidence="5" key="1">
    <citation type="submission" date="2022-01" db="EMBL/GenBank/DDBJ databases">
        <title>Colwellia maritima, isolated from seawater.</title>
        <authorList>
            <person name="Kristyanto S."/>
            <person name="Jung J."/>
            <person name="Jeon C.O."/>
        </authorList>
    </citation>
    <scope>NUCLEOTIDE SEQUENCE</scope>
    <source>
        <strain evidence="5">MSW7</strain>
    </source>
</reference>
<evidence type="ECO:0000256" key="4">
    <source>
        <dbReference type="SAM" id="SignalP"/>
    </source>
</evidence>
<dbReference type="SMART" id="SM00028">
    <property type="entry name" value="TPR"/>
    <property type="match status" value="7"/>
</dbReference>
<feature type="signal peptide" evidence="4">
    <location>
        <begin position="1"/>
        <end position="17"/>
    </location>
</feature>
<dbReference type="Proteomes" id="UP001139646">
    <property type="component" value="Unassembled WGS sequence"/>
</dbReference>
<dbReference type="InterPro" id="IPR039226">
    <property type="entry name" value="Ski3/TTC37"/>
</dbReference>
<evidence type="ECO:0000256" key="3">
    <source>
        <dbReference type="PROSITE-ProRule" id="PRU00339"/>
    </source>
</evidence>
<keyword evidence="2 3" id="KW-0802">TPR repeat</keyword>
<dbReference type="PROSITE" id="PS50293">
    <property type="entry name" value="TPR_REGION"/>
    <property type="match status" value="1"/>
</dbReference>
<organism evidence="5 6">
    <name type="scientific">Colwellia maritima</name>
    <dbReference type="NCBI Taxonomy" id="2912588"/>
    <lineage>
        <taxon>Bacteria</taxon>
        <taxon>Pseudomonadati</taxon>
        <taxon>Pseudomonadota</taxon>
        <taxon>Gammaproteobacteria</taxon>
        <taxon>Alteromonadales</taxon>
        <taxon>Colwelliaceae</taxon>
        <taxon>Colwellia</taxon>
    </lineage>
</organism>
<dbReference type="PANTHER" id="PTHR15704:SF7">
    <property type="entry name" value="SUPERKILLER COMPLEX PROTEIN 3"/>
    <property type="match status" value="1"/>
</dbReference>